<accession>A0ACC0W2U1</accession>
<evidence type="ECO:0000313" key="2">
    <source>
        <dbReference type="Proteomes" id="UP001163321"/>
    </source>
</evidence>
<reference evidence="1 2" key="1">
    <citation type="journal article" date="2022" name="bioRxiv">
        <title>The genome of the oomycete Peronosclerospora sorghi, a cosmopolitan pathogen of maize and sorghum, is inflated with dispersed pseudogenes.</title>
        <authorList>
            <person name="Fletcher K."/>
            <person name="Martin F."/>
            <person name="Isakeit T."/>
            <person name="Cavanaugh K."/>
            <person name="Magill C."/>
            <person name="Michelmore R."/>
        </authorList>
    </citation>
    <scope>NUCLEOTIDE SEQUENCE [LARGE SCALE GENOMIC DNA]</scope>
    <source>
        <strain evidence="1">P6</strain>
    </source>
</reference>
<keyword evidence="2" id="KW-1185">Reference proteome</keyword>
<sequence length="65" mass="7335">MARDILTIPVSSVASESAFSIGRRKLRPWRSCLKPEMVRALVCSQYWLRAAGDPEIVEEGDDIEE</sequence>
<dbReference type="EMBL" id="CM047583">
    <property type="protein sequence ID" value="KAI9912316.1"/>
    <property type="molecule type" value="Genomic_DNA"/>
</dbReference>
<comment type="caution">
    <text evidence="1">The sequence shown here is derived from an EMBL/GenBank/DDBJ whole genome shotgun (WGS) entry which is preliminary data.</text>
</comment>
<proteinExistence type="predicted"/>
<organism evidence="1 2">
    <name type="scientific">Peronosclerospora sorghi</name>
    <dbReference type="NCBI Taxonomy" id="230839"/>
    <lineage>
        <taxon>Eukaryota</taxon>
        <taxon>Sar</taxon>
        <taxon>Stramenopiles</taxon>
        <taxon>Oomycota</taxon>
        <taxon>Peronosporomycetes</taxon>
        <taxon>Peronosporales</taxon>
        <taxon>Peronosporaceae</taxon>
        <taxon>Peronosclerospora</taxon>
    </lineage>
</organism>
<dbReference type="Proteomes" id="UP001163321">
    <property type="component" value="Chromosome 4"/>
</dbReference>
<evidence type="ECO:0000313" key="1">
    <source>
        <dbReference type="EMBL" id="KAI9912316.1"/>
    </source>
</evidence>
<gene>
    <name evidence="1" type="ORF">PsorP6_005926</name>
</gene>
<protein>
    <submittedName>
        <fullName evidence="1">Uncharacterized protein</fullName>
    </submittedName>
</protein>
<name>A0ACC0W2U1_9STRA</name>